<evidence type="ECO:0000313" key="2">
    <source>
        <dbReference type="EMBL" id="QNN53339.1"/>
    </source>
</evidence>
<protein>
    <submittedName>
        <fullName evidence="2">Cytidine deaminase</fullName>
    </submittedName>
</protein>
<dbReference type="RefSeq" id="WP_187579181.1">
    <property type="nucleotide sequence ID" value="NZ_CP060713.1"/>
</dbReference>
<dbReference type="InterPro" id="IPR016193">
    <property type="entry name" value="Cytidine_deaminase-like"/>
</dbReference>
<accession>A0A7G9RCL4</accession>
<gene>
    <name evidence="2" type="ORF">H9L09_02385</name>
</gene>
<dbReference type="AlphaFoldDB" id="A0A7G9RCL4"/>
<dbReference type="Gene3D" id="3.40.140.10">
    <property type="entry name" value="Cytidine Deaminase, domain 2"/>
    <property type="match status" value="1"/>
</dbReference>
<proteinExistence type="predicted"/>
<name>A0A7G9RCL4_9ACTN</name>
<dbReference type="EMBL" id="CP060713">
    <property type="protein sequence ID" value="QNN53339.1"/>
    <property type="molecule type" value="Genomic_DNA"/>
</dbReference>
<evidence type="ECO:0000313" key="3">
    <source>
        <dbReference type="Proteomes" id="UP000515947"/>
    </source>
</evidence>
<keyword evidence="3" id="KW-1185">Reference proteome</keyword>
<dbReference type="KEGG" id="nmes:H9L09_02385"/>
<feature type="region of interest" description="Disordered" evidence="1">
    <location>
        <begin position="1"/>
        <end position="20"/>
    </location>
</feature>
<sequence>MATNPASEQPTTTGLTDPEDLKLVTLARATRARTSAEQGAGVRDLDGRTYAAATVDLPSLRLSAVQVAVAMAVASGARGLEAVLVLGDASAVAEQDLCAVRDFAGAGVPVHLVAPDGTVVGSVRS</sequence>
<dbReference type="GO" id="GO:0003824">
    <property type="term" value="F:catalytic activity"/>
    <property type="evidence" value="ECO:0007669"/>
    <property type="project" value="InterPro"/>
</dbReference>
<evidence type="ECO:0000256" key="1">
    <source>
        <dbReference type="SAM" id="MobiDB-lite"/>
    </source>
</evidence>
<dbReference type="SUPFAM" id="SSF53927">
    <property type="entry name" value="Cytidine deaminase-like"/>
    <property type="match status" value="1"/>
</dbReference>
<dbReference type="Proteomes" id="UP000515947">
    <property type="component" value="Chromosome"/>
</dbReference>
<organism evidence="2 3">
    <name type="scientific">Nocardioides mesophilus</name>
    <dbReference type="NCBI Taxonomy" id="433659"/>
    <lineage>
        <taxon>Bacteria</taxon>
        <taxon>Bacillati</taxon>
        <taxon>Actinomycetota</taxon>
        <taxon>Actinomycetes</taxon>
        <taxon>Propionibacteriales</taxon>
        <taxon>Nocardioidaceae</taxon>
        <taxon>Nocardioides</taxon>
    </lineage>
</organism>
<feature type="compositionally biased region" description="Polar residues" evidence="1">
    <location>
        <begin position="1"/>
        <end position="15"/>
    </location>
</feature>
<reference evidence="2 3" key="1">
    <citation type="submission" date="2020-08" db="EMBL/GenBank/DDBJ databases">
        <title>Genome sequence of Nocardioides mesophilus KACC 16243T.</title>
        <authorList>
            <person name="Hyun D.-W."/>
            <person name="Bae J.-W."/>
        </authorList>
    </citation>
    <scope>NUCLEOTIDE SEQUENCE [LARGE SCALE GENOMIC DNA]</scope>
    <source>
        <strain evidence="2 3">KACC 16243</strain>
    </source>
</reference>